<name>A0A4Q2R7I9_9HYPH</name>
<dbReference type="EMBL" id="QYBC01000019">
    <property type="protein sequence ID" value="RYB02597.1"/>
    <property type="molecule type" value="Genomic_DNA"/>
</dbReference>
<feature type="domain" description="Rhodanese" evidence="1">
    <location>
        <begin position="40"/>
        <end position="130"/>
    </location>
</feature>
<dbReference type="InterPro" id="IPR001307">
    <property type="entry name" value="Thiosulphate_STrfase_CS"/>
</dbReference>
<dbReference type="Proteomes" id="UP000289411">
    <property type="component" value="Unassembled WGS sequence"/>
</dbReference>
<dbReference type="RefSeq" id="WP_129221059.1">
    <property type="nucleotide sequence ID" value="NZ_QYBC01000019.1"/>
</dbReference>
<protein>
    <submittedName>
        <fullName evidence="2">Rhodanese-like domain-containing protein</fullName>
    </submittedName>
</protein>
<dbReference type="InterPro" id="IPR001763">
    <property type="entry name" value="Rhodanese-like_dom"/>
</dbReference>
<organism evidence="2 3">
    <name type="scientific">Lichenibacterium ramalinae</name>
    <dbReference type="NCBI Taxonomy" id="2316527"/>
    <lineage>
        <taxon>Bacteria</taxon>
        <taxon>Pseudomonadati</taxon>
        <taxon>Pseudomonadota</taxon>
        <taxon>Alphaproteobacteria</taxon>
        <taxon>Hyphomicrobiales</taxon>
        <taxon>Lichenihabitantaceae</taxon>
        <taxon>Lichenibacterium</taxon>
    </lineage>
</organism>
<dbReference type="AlphaFoldDB" id="A0A4Q2R7I9"/>
<dbReference type="InterPro" id="IPR036873">
    <property type="entry name" value="Rhodanese-like_dom_sf"/>
</dbReference>
<dbReference type="PROSITE" id="PS00380">
    <property type="entry name" value="RHODANESE_1"/>
    <property type="match status" value="1"/>
</dbReference>
<dbReference type="PANTHER" id="PTHR43031:SF1">
    <property type="entry name" value="PYRIDINE NUCLEOTIDE-DISULPHIDE OXIDOREDUCTASE"/>
    <property type="match status" value="1"/>
</dbReference>
<evidence type="ECO:0000313" key="3">
    <source>
        <dbReference type="Proteomes" id="UP000289411"/>
    </source>
</evidence>
<dbReference type="Gene3D" id="3.40.250.10">
    <property type="entry name" value="Rhodanese-like domain"/>
    <property type="match status" value="1"/>
</dbReference>
<reference evidence="2 3" key="2">
    <citation type="submission" date="2019-02" db="EMBL/GenBank/DDBJ databases">
        <title>'Lichenibacterium ramalinii' gen. nov. sp. nov., 'Lichenibacterium minor' gen. nov. sp. nov.</title>
        <authorList>
            <person name="Pankratov T."/>
        </authorList>
    </citation>
    <scope>NUCLEOTIDE SEQUENCE [LARGE SCALE GENOMIC DNA]</scope>
    <source>
        <strain evidence="2 3">RmlP001</strain>
    </source>
</reference>
<dbReference type="PROSITE" id="PS50206">
    <property type="entry name" value="RHODANESE_3"/>
    <property type="match status" value="1"/>
</dbReference>
<proteinExistence type="predicted"/>
<gene>
    <name evidence="2" type="ORF">D3272_20395</name>
</gene>
<accession>A0A4Q2R7I9</accession>
<evidence type="ECO:0000259" key="1">
    <source>
        <dbReference type="PROSITE" id="PS50206"/>
    </source>
</evidence>
<reference evidence="2 3" key="1">
    <citation type="submission" date="2018-09" db="EMBL/GenBank/DDBJ databases">
        <authorList>
            <person name="Grouzdev D.S."/>
            <person name="Krutkina M.S."/>
        </authorList>
    </citation>
    <scope>NUCLEOTIDE SEQUENCE [LARGE SCALE GENOMIC DNA]</scope>
    <source>
        <strain evidence="2 3">RmlP001</strain>
    </source>
</reference>
<comment type="caution">
    <text evidence="2">The sequence shown here is derived from an EMBL/GenBank/DDBJ whole genome shotgun (WGS) entry which is preliminary data.</text>
</comment>
<dbReference type="PANTHER" id="PTHR43031">
    <property type="entry name" value="FAD-DEPENDENT OXIDOREDUCTASE"/>
    <property type="match status" value="1"/>
</dbReference>
<dbReference type="OrthoDB" id="9802991at2"/>
<sequence>MTNPVTEIPPAAAEAVVARYAERLAFETDCADVAVALRGGSPGFVLVDVRGPGPYAAGHVPGALNIPRGKLTPRRLEDWPADTLFVVYCAGPHCNGADRAALHLASLGRPVKVMIGGMTGWADEGLASERSGPSSA</sequence>
<dbReference type="Pfam" id="PF00581">
    <property type="entry name" value="Rhodanese"/>
    <property type="match status" value="1"/>
</dbReference>
<dbReference type="GO" id="GO:0004792">
    <property type="term" value="F:thiosulfate-cyanide sulfurtransferase activity"/>
    <property type="evidence" value="ECO:0007669"/>
    <property type="project" value="InterPro"/>
</dbReference>
<dbReference type="InterPro" id="IPR050229">
    <property type="entry name" value="GlpE_sulfurtransferase"/>
</dbReference>
<keyword evidence="3" id="KW-1185">Reference proteome</keyword>
<dbReference type="SUPFAM" id="SSF52821">
    <property type="entry name" value="Rhodanese/Cell cycle control phosphatase"/>
    <property type="match status" value="1"/>
</dbReference>
<dbReference type="SMART" id="SM00450">
    <property type="entry name" value="RHOD"/>
    <property type="match status" value="1"/>
</dbReference>
<evidence type="ECO:0000313" key="2">
    <source>
        <dbReference type="EMBL" id="RYB02597.1"/>
    </source>
</evidence>